<dbReference type="AlphaFoldDB" id="A0A518AS33"/>
<proteinExistence type="predicted"/>
<reference evidence="1 2" key="1">
    <citation type="submission" date="2019-02" db="EMBL/GenBank/DDBJ databases">
        <title>Deep-cultivation of Planctomycetes and their phenomic and genomic characterization uncovers novel biology.</title>
        <authorList>
            <person name="Wiegand S."/>
            <person name="Jogler M."/>
            <person name="Boedeker C."/>
            <person name="Pinto D."/>
            <person name="Vollmers J."/>
            <person name="Rivas-Marin E."/>
            <person name="Kohn T."/>
            <person name="Peeters S.H."/>
            <person name="Heuer A."/>
            <person name="Rast P."/>
            <person name="Oberbeckmann S."/>
            <person name="Bunk B."/>
            <person name="Jeske O."/>
            <person name="Meyerdierks A."/>
            <person name="Storesund J.E."/>
            <person name="Kallscheuer N."/>
            <person name="Luecker S."/>
            <person name="Lage O.M."/>
            <person name="Pohl T."/>
            <person name="Merkel B.J."/>
            <person name="Hornburger P."/>
            <person name="Mueller R.-W."/>
            <person name="Bruemmer F."/>
            <person name="Labrenz M."/>
            <person name="Spormann A.M."/>
            <person name="Op den Camp H."/>
            <person name="Overmann J."/>
            <person name="Amann R."/>
            <person name="Jetten M.S.M."/>
            <person name="Mascher T."/>
            <person name="Medema M.H."/>
            <person name="Devos D.P."/>
            <person name="Kaster A.-K."/>
            <person name="Ovreas L."/>
            <person name="Rohde M."/>
            <person name="Galperin M.Y."/>
            <person name="Jogler C."/>
        </authorList>
    </citation>
    <scope>NUCLEOTIDE SEQUENCE [LARGE SCALE GENOMIC DNA]</scope>
    <source>
        <strain evidence="1 2">Pan181</strain>
    </source>
</reference>
<accession>A0A518AS33</accession>
<dbReference type="Proteomes" id="UP000315750">
    <property type="component" value="Chromosome"/>
</dbReference>
<keyword evidence="2" id="KW-1185">Reference proteome</keyword>
<sequence length="275" mass="31703">MRRYKRREIINTHKRLQTARLAGRLIDCSDVAREAGFRFRCEVSVDLWNSLFWKYPSARDHDCVDLVNVLNSTAMRDLLETIDNPFEDKRKLPHHLFVRPPNSPWWVGPRFFVKLFLLYRRGELDLVVVVPETATLTTLFSNYQPPLPATLLVKLLLACRGLHLIARQSEHVSISSLQDTVFEMLRMSPLLDEIKEYHETLDQPVVPAGFTVEEYREVLCRELFELLGIATAVAEITKTDFRMSAWSVLRLLATLVSMMPLQAATTIAQKTALLH</sequence>
<protein>
    <submittedName>
        <fullName evidence="1">Uncharacterized protein</fullName>
    </submittedName>
</protein>
<dbReference type="EMBL" id="CP036278">
    <property type="protein sequence ID" value="QDU57533.1"/>
    <property type="molecule type" value="Genomic_DNA"/>
</dbReference>
<evidence type="ECO:0000313" key="1">
    <source>
        <dbReference type="EMBL" id="QDU57533.1"/>
    </source>
</evidence>
<organism evidence="1 2">
    <name type="scientific">Aeoliella mucimassa</name>
    <dbReference type="NCBI Taxonomy" id="2527972"/>
    <lineage>
        <taxon>Bacteria</taxon>
        <taxon>Pseudomonadati</taxon>
        <taxon>Planctomycetota</taxon>
        <taxon>Planctomycetia</taxon>
        <taxon>Pirellulales</taxon>
        <taxon>Lacipirellulaceae</taxon>
        <taxon>Aeoliella</taxon>
    </lineage>
</organism>
<name>A0A518AS33_9BACT</name>
<dbReference type="KEGG" id="amuc:Pan181_37510"/>
<gene>
    <name evidence="1" type="ORF">Pan181_37510</name>
</gene>
<evidence type="ECO:0000313" key="2">
    <source>
        <dbReference type="Proteomes" id="UP000315750"/>
    </source>
</evidence>
<dbReference type="RefSeq" id="WP_145248765.1">
    <property type="nucleotide sequence ID" value="NZ_CP036278.1"/>
</dbReference>